<dbReference type="EMBL" id="JACJSI010000098">
    <property type="protein sequence ID" value="MBD2533484.1"/>
    <property type="molecule type" value="Genomic_DNA"/>
</dbReference>
<evidence type="ECO:0000256" key="1">
    <source>
        <dbReference type="SAM" id="Coils"/>
    </source>
</evidence>
<protein>
    <submittedName>
        <fullName evidence="2">Uncharacterized protein</fullName>
    </submittedName>
</protein>
<evidence type="ECO:0000313" key="2">
    <source>
        <dbReference type="EMBL" id="MBD2533484.1"/>
    </source>
</evidence>
<evidence type="ECO:0000313" key="3">
    <source>
        <dbReference type="Proteomes" id="UP000623440"/>
    </source>
</evidence>
<gene>
    <name evidence="2" type="ORF">H6G97_29560</name>
</gene>
<dbReference type="RefSeq" id="WP_190944051.1">
    <property type="nucleotide sequence ID" value="NZ_JACJSI010000098.1"/>
</dbReference>
<organism evidence="2 3">
    <name type="scientific">Nostoc flagelliforme FACHB-838</name>
    <dbReference type="NCBI Taxonomy" id="2692904"/>
    <lineage>
        <taxon>Bacteria</taxon>
        <taxon>Bacillati</taxon>
        <taxon>Cyanobacteriota</taxon>
        <taxon>Cyanophyceae</taxon>
        <taxon>Nostocales</taxon>
        <taxon>Nostocaceae</taxon>
        <taxon>Nostoc</taxon>
    </lineage>
</organism>
<name>A0ABR8DVN9_9NOSO</name>
<comment type="caution">
    <text evidence="2">The sequence shown here is derived from an EMBL/GenBank/DDBJ whole genome shotgun (WGS) entry which is preliminary data.</text>
</comment>
<keyword evidence="1" id="KW-0175">Coiled coil</keyword>
<feature type="coiled-coil region" evidence="1">
    <location>
        <begin position="56"/>
        <end position="86"/>
    </location>
</feature>
<keyword evidence="3" id="KW-1185">Reference proteome</keyword>
<proteinExistence type="predicted"/>
<dbReference type="Proteomes" id="UP000623440">
    <property type="component" value="Unassembled WGS sequence"/>
</dbReference>
<sequence>MDETIKNKQKVDAFIDNSDKCQQAKIEDIISHQISKCIPVLMQISSDVEITNSSLAIAFKEQAAELSKVLTQLNNEIAKHKKAEAEFCQKALGNQTIFNQIMSYIFGLMLMPIS</sequence>
<reference evidence="2 3" key="1">
    <citation type="journal article" date="2020" name="ISME J.">
        <title>Comparative genomics reveals insights into cyanobacterial evolution and habitat adaptation.</title>
        <authorList>
            <person name="Chen M.Y."/>
            <person name="Teng W.K."/>
            <person name="Zhao L."/>
            <person name="Hu C.X."/>
            <person name="Zhou Y.K."/>
            <person name="Han B.P."/>
            <person name="Song L.R."/>
            <person name="Shu W.S."/>
        </authorList>
    </citation>
    <scope>NUCLEOTIDE SEQUENCE [LARGE SCALE GENOMIC DNA]</scope>
    <source>
        <strain evidence="2 3">FACHB-838</strain>
    </source>
</reference>
<accession>A0ABR8DVN9</accession>